<dbReference type="STRING" id="333138.LQ50_20520"/>
<comment type="caution">
    <text evidence="3">The sequence shown here is derived from an EMBL/GenBank/DDBJ whole genome shotgun (WGS) entry which is preliminary data.</text>
</comment>
<evidence type="ECO:0000259" key="2">
    <source>
        <dbReference type="Pfam" id="PF13726"/>
    </source>
</evidence>
<feature type="domain" description="Putative Na+/H+ antiporter N-terminal" evidence="2">
    <location>
        <begin position="3"/>
        <end position="80"/>
    </location>
</feature>
<accession>A0A0B0IB74</accession>
<feature type="transmembrane region" description="Helical" evidence="1">
    <location>
        <begin position="20"/>
        <end position="39"/>
    </location>
</feature>
<evidence type="ECO:0000256" key="1">
    <source>
        <dbReference type="SAM" id="Phobius"/>
    </source>
</evidence>
<dbReference type="PANTHER" id="PTHR37821">
    <property type="entry name" value="AMINO ACID TRANSPORTER YUIF-RELATED"/>
    <property type="match status" value="1"/>
</dbReference>
<evidence type="ECO:0000313" key="4">
    <source>
        <dbReference type="Proteomes" id="UP000030832"/>
    </source>
</evidence>
<keyword evidence="1" id="KW-0472">Membrane</keyword>
<dbReference type="InterPro" id="IPR052576">
    <property type="entry name" value="AA_Transporter-Related"/>
</dbReference>
<dbReference type="Pfam" id="PF13726">
    <property type="entry name" value="Na_H_antiport_2"/>
    <property type="match status" value="1"/>
</dbReference>
<reference evidence="3 4" key="1">
    <citation type="submission" date="2014-09" db="EMBL/GenBank/DDBJ databases">
        <title>Genome sequencing and annotation of Bacillus Okhensis strain Kh10-101T.</title>
        <authorList>
            <person name="Prakash J.S."/>
        </authorList>
    </citation>
    <scope>NUCLEOTIDE SEQUENCE [LARGE SCALE GENOMIC DNA]</scope>
    <source>
        <strain evidence="4">Kh10-101T</strain>
    </source>
</reference>
<feature type="transmembrane region" description="Helical" evidence="1">
    <location>
        <begin position="59"/>
        <end position="80"/>
    </location>
</feature>
<protein>
    <recommendedName>
        <fullName evidence="2">Putative Na+/H+ antiporter N-terminal domain-containing protein</fullName>
    </recommendedName>
</protein>
<dbReference type="EMBL" id="JRJU01000036">
    <property type="protein sequence ID" value="KHF38540.1"/>
    <property type="molecule type" value="Genomic_DNA"/>
</dbReference>
<organism evidence="3 4">
    <name type="scientific">Halalkalibacter okhensis</name>
    <dbReference type="NCBI Taxonomy" id="333138"/>
    <lineage>
        <taxon>Bacteria</taxon>
        <taxon>Bacillati</taxon>
        <taxon>Bacillota</taxon>
        <taxon>Bacilli</taxon>
        <taxon>Bacillales</taxon>
        <taxon>Bacillaceae</taxon>
        <taxon>Halalkalibacter</taxon>
    </lineage>
</organism>
<gene>
    <name evidence="3" type="ORF">LQ50_20520</name>
</gene>
<sequence>MINAVVISVIIMVVRSLLRVNVVLAILFAALTAGVASGLPLGDSIDMLVSGMGGQANTALSYILLGAFAIMIGYSGITGFL</sequence>
<proteinExistence type="predicted"/>
<keyword evidence="4" id="KW-1185">Reference proteome</keyword>
<name>A0A0B0IB74_9BACI</name>
<dbReference type="InterPro" id="IPR032813">
    <property type="entry name" value="Na_H_antiport_N"/>
</dbReference>
<keyword evidence="1" id="KW-1133">Transmembrane helix</keyword>
<dbReference type="AlphaFoldDB" id="A0A0B0IB74"/>
<dbReference type="Proteomes" id="UP000030832">
    <property type="component" value="Unassembled WGS sequence"/>
</dbReference>
<dbReference type="PANTHER" id="PTHR37821:SF1">
    <property type="entry name" value="AMINO ACID TRANSPORTER YUIF-RELATED"/>
    <property type="match status" value="1"/>
</dbReference>
<dbReference type="eggNOG" id="COG2056">
    <property type="taxonomic scope" value="Bacteria"/>
</dbReference>
<keyword evidence="1" id="KW-0812">Transmembrane</keyword>
<evidence type="ECO:0000313" key="3">
    <source>
        <dbReference type="EMBL" id="KHF38540.1"/>
    </source>
</evidence>